<evidence type="ECO:0000256" key="1">
    <source>
        <dbReference type="SAM" id="Phobius"/>
    </source>
</evidence>
<proteinExistence type="predicted"/>
<sequence length="205" mass="23146">MNAPMSPSRLPGARVIAPVLWAILLVALGVWLGHGIWPRSTDAQVREEVVMSLLKSQRLNFLVTRRAATQLVLEHTESSWTGEWHAVLWCTITWRWGVDLNEITPDDIRREGSTVHIRLPEPRLLDFGLVPGSTGTISKATLVPKLMDFSRGGWQRHILERRLQAHAKKFASEHGLMPDREEIARQLNGAAALFREASGVRIHFE</sequence>
<comment type="caution">
    <text evidence="2">The sequence shown here is derived from an EMBL/GenBank/DDBJ whole genome shotgun (WGS) entry which is preliminary data.</text>
</comment>
<keyword evidence="1" id="KW-0472">Membrane</keyword>
<dbReference type="Pfam" id="PF14014">
    <property type="entry name" value="DUF4230"/>
    <property type="match status" value="1"/>
</dbReference>
<evidence type="ECO:0000313" key="2">
    <source>
        <dbReference type="EMBL" id="KKM40602.1"/>
    </source>
</evidence>
<organism evidence="2">
    <name type="scientific">marine sediment metagenome</name>
    <dbReference type="NCBI Taxonomy" id="412755"/>
    <lineage>
        <taxon>unclassified sequences</taxon>
        <taxon>metagenomes</taxon>
        <taxon>ecological metagenomes</taxon>
    </lineage>
</organism>
<dbReference type="InterPro" id="IPR025324">
    <property type="entry name" value="DUF4230"/>
</dbReference>
<keyword evidence="1" id="KW-1133">Transmembrane helix</keyword>
<feature type="transmembrane region" description="Helical" evidence="1">
    <location>
        <begin position="15"/>
        <end position="37"/>
    </location>
</feature>
<gene>
    <name evidence="2" type="ORF">LCGC14_1563720</name>
</gene>
<evidence type="ECO:0008006" key="3">
    <source>
        <dbReference type="Google" id="ProtNLM"/>
    </source>
</evidence>
<reference evidence="2" key="1">
    <citation type="journal article" date="2015" name="Nature">
        <title>Complex archaea that bridge the gap between prokaryotes and eukaryotes.</title>
        <authorList>
            <person name="Spang A."/>
            <person name="Saw J.H."/>
            <person name="Jorgensen S.L."/>
            <person name="Zaremba-Niedzwiedzka K."/>
            <person name="Martijn J."/>
            <person name="Lind A.E."/>
            <person name="van Eijk R."/>
            <person name="Schleper C."/>
            <person name="Guy L."/>
            <person name="Ettema T.J."/>
        </authorList>
    </citation>
    <scope>NUCLEOTIDE SEQUENCE</scope>
</reference>
<accession>A0A0F9ILR4</accession>
<protein>
    <recommendedName>
        <fullName evidence="3">DUF4230 domain-containing protein</fullName>
    </recommendedName>
</protein>
<dbReference type="AlphaFoldDB" id="A0A0F9ILR4"/>
<keyword evidence="1" id="KW-0812">Transmembrane</keyword>
<dbReference type="EMBL" id="LAZR01012106">
    <property type="protein sequence ID" value="KKM40602.1"/>
    <property type="molecule type" value="Genomic_DNA"/>
</dbReference>
<name>A0A0F9ILR4_9ZZZZ</name>